<gene>
    <name evidence="1" type="ORF">OCTVUL_1B003492</name>
</gene>
<accession>A0AA36BCK0</accession>
<evidence type="ECO:0000313" key="2">
    <source>
        <dbReference type="Proteomes" id="UP001162480"/>
    </source>
</evidence>
<organism evidence="1 2">
    <name type="scientific">Octopus vulgaris</name>
    <name type="common">Common octopus</name>
    <dbReference type="NCBI Taxonomy" id="6645"/>
    <lineage>
        <taxon>Eukaryota</taxon>
        <taxon>Metazoa</taxon>
        <taxon>Spiralia</taxon>
        <taxon>Lophotrochozoa</taxon>
        <taxon>Mollusca</taxon>
        <taxon>Cephalopoda</taxon>
        <taxon>Coleoidea</taxon>
        <taxon>Octopodiformes</taxon>
        <taxon>Octopoda</taxon>
        <taxon>Incirrata</taxon>
        <taxon>Octopodidae</taxon>
        <taxon>Octopus</taxon>
    </lineage>
</organism>
<protein>
    <submittedName>
        <fullName evidence="1">Uncharacterized protein</fullName>
    </submittedName>
</protein>
<evidence type="ECO:0000313" key="1">
    <source>
        <dbReference type="EMBL" id="CAI9731096.1"/>
    </source>
</evidence>
<name>A0AA36BCK0_OCTVU</name>
<dbReference type="AlphaFoldDB" id="A0AA36BCK0"/>
<keyword evidence="2" id="KW-1185">Reference proteome</keyword>
<proteinExistence type="predicted"/>
<dbReference type="Proteomes" id="UP001162480">
    <property type="component" value="Chromosome 12"/>
</dbReference>
<sequence length="179" mass="20767">MITAAKETIGFARKKNQDRFDENEETVSRLIETKLWTRITLENHATAENKRKHQQASAECQRGIRIDQNIWWQRKAKEMQNYMDQRDLRCFYAATKEIISPTRSPMGSLKSAAGSTITKIQGILESWKSHFENLLNDHSRTPDDLLQITPQLPICRWMSLPPSPQGIRANEAWKRSGTR</sequence>
<dbReference type="EMBL" id="OX597825">
    <property type="protein sequence ID" value="CAI9731096.1"/>
    <property type="molecule type" value="Genomic_DNA"/>
</dbReference>
<reference evidence="1" key="1">
    <citation type="submission" date="2023-08" db="EMBL/GenBank/DDBJ databases">
        <authorList>
            <person name="Alioto T."/>
            <person name="Alioto T."/>
            <person name="Gomez Garrido J."/>
        </authorList>
    </citation>
    <scope>NUCLEOTIDE SEQUENCE</scope>
</reference>